<organism evidence="10 11">
    <name type="scientific">Formicarius rufipectus</name>
    <dbReference type="NCBI Taxonomy" id="1118560"/>
    <lineage>
        <taxon>Eukaryota</taxon>
        <taxon>Metazoa</taxon>
        <taxon>Chordata</taxon>
        <taxon>Craniata</taxon>
        <taxon>Vertebrata</taxon>
        <taxon>Euteleostomi</taxon>
        <taxon>Archelosauria</taxon>
        <taxon>Archosauria</taxon>
        <taxon>Dinosauria</taxon>
        <taxon>Saurischia</taxon>
        <taxon>Theropoda</taxon>
        <taxon>Coelurosauria</taxon>
        <taxon>Aves</taxon>
        <taxon>Neognathae</taxon>
        <taxon>Neoaves</taxon>
        <taxon>Telluraves</taxon>
        <taxon>Australaves</taxon>
        <taxon>Passeriformes</taxon>
        <taxon>Formicariidae</taxon>
        <taxon>Formicarius</taxon>
    </lineage>
</organism>
<evidence type="ECO:0000256" key="2">
    <source>
        <dbReference type="ARBA" id="ARBA00004613"/>
    </source>
</evidence>
<dbReference type="Gene3D" id="2.40.10.10">
    <property type="entry name" value="Trypsin-like serine proteases"/>
    <property type="match status" value="1"/>
</dbReference>
<dbReference type="EC" id="3.4.21.10" evidence="3"/>
<dbReference type="PANTHER" id="PTHR24252:SF8">
    <property type="entry name" value="ACROSIN"/>
    <property type="match status" value="1"/>
</dbReference>
<keyword evidence="11" id="KW-1185">Reference proteome</keyword>
<dbReference type="SUPFAM" id="SSF50494">
    <property type="entry name" value="Trypsin-like serine proteases"/>
    <property type="match status" value="1"/>
</dbReference>
<dbReference type="AlphaFoldDB" id="A0A7L0P2F0"/>
<evidence type="ECO:0000256" key="3">
    <source>
        <dbReference type="ARBA" id="ARBA00012050"/>
    </source>
</evidence>
<comment type="subcellular location">
    <subcellularLocation>
        <location evidence="2">Secreted</location>
    </subcellularLocation>
</comment>
<evidence type="ECO:0000256" key="8">
    <source>
        <dbReference type="ARBA" id="ARBA00023180"/>
    </source>
</evidence>
<keyword evidence="8" id="KW-0325">Glycoprotein</keyword>
<feature type="non-terminal residue" evidence="10">
    <location>
        <position position="95"/>
    </location>
</feature>
<comment type="catalytic activity">
    <reaction evidence="1">
        <text>Preferential cleavage: Arg-|-Xaa, Lys-|-Xaa.</text>
        <dbReference type="EC" id="3.4.21.10"/>
    </reaction>
</comment>
<evidence type="ECO:0000256" key="7">
    <source>
        <dbReference type="ARBA" id="ARBA00023157"/>
    </source>
</evidence>
<dbReference type="OrthoDB" id="546450at2759"/>
<dbReference type="GO" id="GO:0005576">
    <property type="term" value="C:extracellular region"/>
    <property type="evidence" value="ECO:0007669"/>
    <property type="project" value="UniProtKB-SubCell"/>
</dbReference>
<feature type="non-terminal residue" evidence="10">
    <location>
        <position position="1"/>
    </location>
</feature>
<dbReference type="Pfam" id="PF00089">
    <property type="entry name" value="Trypsin"/>
    <property type="match status" value="1"/>
</dbReference>
<feature type="domain" description="Peptidase S1" evidence="9">
    <location>
        <begin position="1"/>
        <end position="72"/>
    </location>
</feature>
<dbReference type="InterPro" id="IPR033116">
    <property type="entry name" value="TRYPSIN_SER"/>
</dbReference>
<name>A0A7L0P2F0_9PASS</name>
<dbReference type="EMBL" id="VXAU01011150">
    <property type="protein sequence ID" value="NXK98838.1"/>
    <property type="molecule type" value="Genomic_DNA"/>
</dbReference>
<accession>A0A7L0P2F0</accession>
<dbReference type="InterPro" id="IPR043504">
    <property type="entry name" value="Peptidase_S1_PA_chymotrypsin"/>
</dbReference>
<gene>
    <name evidence="10" type="primary">Acr_9</name>
    <name evidence="10" type="ORF">FORRUF_R12904</name>
</gene>
<dbReference type="FunFam" id="2.40.10.10:FF:000054">
    <property type="entry name" value="Complement C1r subcomponent"/>
    <property type="match status" value="1"/>
</dbReference>
<keyword evidence="7" id="KW-1015">Disulfide bond</keyword>
<dbReference type="GO" id="GO:0004252">
    <property type="term" value="F:serine-type endopeptidase activity"/>
    <property type="evidence" value="ECO:0007669"/>
    <property type="project" value="InterPro"/>
</dbReference>
<reference evidence="10 11" key="1">
    <citation type="submission" date="2019-09" db="EMBL/GenBank/DDBJ databases">
        <title>Bird 10,000 Genomes (B10K) Project - Family phase.</title>
        <authorList>
            <person name="Zhang G."/>
        </authorList>
    </citation>
    <scope>NUCLEOTIDE SEQUENCE [LARGE SCALE GENOMIC DNA]</scope>
    <source>
        <strain evidence="10">B10K-DU-001-43</strain>
        <tissue evidence="10">Muscle</tissue>
    </source>
</reference>
<keyword evidence="6" id="KW-0732">Signal</keyword>
<evidence type="ECO:0000256" key="1">
    <source>
        <dbReference type="ARBA" id="ARBA00001656"/>
    </source>
</evidence>
<dbReference type="GO" id="GO:0007340">
    <property type="term" value="P:acrosome reaction"/>
    <property type="evidence" value="ECO:0007669"/>
    <property type="project" value="TreeGrafter"/>
</dbReference>
<dbReference type="PROSITE" id="PS50240">
    <property type="entry name" value="TRYPSIN_DOM"/>
    <property type="match status" value="1"/>
</dbReference>
<evidence type="ECO:0000256" key="5">
    <source>
        <dbReference type="ARBA" id="ARBA00022525"/>
    </source>
</evidence>
<dbReference type="Proteomes" id="UP000520463">
    <property type="component" value="Unassembled WGS sequence"/>
</dbReference>
<evidence type="ECO:0000256" key="6">
    <source>
        <dbReference type="ARBA" id="ARBA00022729"/>
    </source>
</evidence>
<dbReference type="InterPro" id="IPR009003">
    <property type="entry name" value="Peptidase_S1_PA"/>
</dbReference>
<evidence type="ECO:0000313" key="10">
    <source>
        <dbReference type="EMBL" id="NXK98838.1"/>
    </source>
</evidence>
<proteinExistence type="predicted"/>
<keyword evidence="5" id="KW-0964">Secreted</keyword>
<evidence type="ECO:0000259" key="9">
    <source>
        <dbReference type="PROSITE" id="PS50240"/>
    </source>
</evidence>
<evidence type="ECO:0000313" key="11">
    <source>
        <dbReference type="Proteomes" id="UP000520463"/>
    </source>
</evidence>
<dbReference type="PANTHER" id="PTHR24252">
    <property type="entry name" value="ACROSIN-RELATED"/>
    <property type="match status" value="1"/>
</dbReference>
<protein>
    <recommendedName>
        <fullName evidence="4">Acrosin</fullName>
        <ecNumber evidence="3">3.4.21.10</ecNumber>
    </recommendedName>
</protein>
<dbReference type="PROSITE" id="PS00135">
    <property type="entry name" value="TRYPSIN_SER"/>
    <property type="match status" value="1"/>
</dbReference>
<dbReference type="GO" id="GO:0006508">
    <property type="term" value="P:proteolysis"/>
    <property type="evidence" value="ECO:0007669"/>
    <property type="project" value="InterPro"/>
</dbReference>
<dbReference type="InterPro" id="IPR001254">
    <property type="entry name" value="Trypsin_dom"/>
</dbReference>
<evidence type="ECO:0000256" key="4">
    <source>
        <dbReference type="ARBA" id="ARBA00017161"/>
    </source>
</evidence>
<comment type="caution">
    <text evidence="10">The sequence shown here is derived from an EMBL/GenBank/DDBJ whole genome shotgun (WGS) entry which is preliminary data.</text>
</comment>
<sequence>LQVYHLCAGYPEGGVATCQGDSGGPLVCKDNSADIFWQVGVTSWGIGCARPKKPGVSSSTQYFYNWIMTQTGGPSTGVAATTVPAPATPVQMPAQ</sequence>